<dbReference type="AlphaFoldDB" id="A0A2M8IU53"/>
<reference evidence="3 4" key="1">
    <citation type="journal article" date="2018" name="Int. J. Syst. Evol. Microbiol.">
        <title>Pseudooceanicola lipolyticus sp. nov., a marine alphaproteobacterium, reclassification of Oceanicola flagellatus as Pseudooceanicola flagellatus comb. nov. and emended description of the genus Pseudooceanicola.</title>
        <authorList>
            <person name="Huang M.-M."/>
            <person name="Guo L.-L."/>
            <person name="Wu Y.-H."/>
            <person name="Lai Q.-L."/>
            <person name="Shao Z.-Z."/>
            <person name="Wang C.-S."/>
            <person name="Wu M."/>
            <person name="Xu X.-W."/>
        </authorList>
    </citation>
    <scope>NUCLEOTIDE SEQUENCE [LARGE SCALE GENOMIC DNA]</scope>
    <source>
        <strain evidence="3 4">157</strain>
    </source>
</reference>
<evidence type="ECO:0000256" key="2">
    <source>
        <dbReference type="SAM" id="Phobius"/>
    </source>
</evidence>
<accession>A0A2M8IU53</accession>
<organism evidence="3 4">
    <name type="scientific">Pseudooceanicola lipolyticus</name>
    <dbReference type="NCBI Taxonomy" id="2029104"/>
    <lineage>
        <taxon>Bacteria</taxon>
        <taxon>Pseudomonadati</taxon>
        <taxon>Pseudomonadota</taxon>
        <taxon>Alphaproteobacteria</taxon>
        <taxon>Rhodobacterales</taxon>
        <taxon>Paracoccaceae</taxon>
        <taxon>Pseudooceanicola</taxon>
    </lineage>
</organism>
<comment type="caution">
    <text evidence="3">The sequence shown here is derived from an EMBL/GenBank/DDBJ whole genome shotgun (WGS) entry which is preliminary data.</text>
</comment>
<dbReference type="OrthoDB" id="7875742at2"/>
<feature type="transmembrane region" description="Helical" evidence="2">
    <location>
        <begin position="157"/>
        <end position="177"/>
    </location>
</feature>
<evidence type="ECO:0000313" key="3">
    <source>
        <dbReference type="EMBL" id="PJE34043.1"/>
    </source>
</evidence>
<protein>
    <recommendedName>
        <fullName evidence="5">Aspartate carbamoyltransferase catalytic subunit</fullName>
    </recommendedName>
</protein>
<keyword evidence="2" id="KW-1133">Transmembrane helix</keyword>
<proteinExistence type="predicted"/>
<evidence type="ECO:0000313" key="4">
    <source>
        <dbReference type="Proteomes" id="UP000231553"/>
    </source>
</evidence>
<dbReference type="EMBL" id="PGTB01000251">
    <property type="protein sequence ID" value="PJE34043.1"/>
    <property type="molecule type" value="Genomic_DNA"/>
</dbReference>
<evidence type="ECO:0000256" key="1">
    <source>
        <dbReference type="SAM" id="MobiDB-lite"/>
    </source>
</evidence>
<name>A0A2M8IU53_9RHOB</name>
<keyword evidence="2" id="KW-0472">Membrane</keyword>
<sequence length="178" mass="19167">MSDTLDIAPGETHVVRLFRLDMSPEQVRFLRDDPAALADILGLDQIDPAHADIIRLDDLEELGLSGYLVDGIGVDAGEIASDRARLDAMEGHVLVLLSRALDDSVTRLTPGSGVTLVATYRQVATDWSAKPMQSDSARPGSGTRAAPRKERARSRRIGGAIFAAVMVVLVLIILAVIW</sequence>
<keyword evidence="4" id="KW-1185">Reference proteome</keyword>
<dbReference type="RefSeq" id="WP_100164885.1">
    <property type="nucleotide sequence ID" value="NZ_PGTB01000251.1"/>
</dbReference>
<keyword evidence="2" id="KW-0812">Transmembrane</keyword>
<dbReference type="Proteomes" id="UP000231553">
    <property type="component" value="Unassembled WGS sequence"/>
</dbReference>
<evidence type="ECO:0008006" key="5">
    <source>
        <dbReference type="Google" id="ProtNLM"/>
    </source>
</evidence>
<feature type="region of interest" description="Disordered" evidence="1">
    <location>
        <begin position="129"/>
        <end position="151"/>
    </location>
</feature>
<gene>
    <name evidence="3" type="ORF">CVM52_24305</name>
</gene>